<dbReference type="GO" id="GO:0097272">
    <property type="term" value="P:ammonium homeostasis"/>
    <property type="evidence" value="ECO:0007669"/>
    <property type="project" value="TreeGrafter"/>
</dbReference>
<dbReference type="GO" id="GO:0005886">
    <property type="term" value="C:plasma membrane"/>
    <property type="evidence" value="ECO:0007669"/>
    <property type="project" value="TreeGrafter"/>
</dbReference>
<dbReference type="OrthoDB" id="534912at2759"/>
<feature type="domain" description="Ammonium transporter AmtB-like" evidence="6">
    <location>
        <begin position="2"/>
        <end position="81"/>
    </location>
</feature>
<evidence type="ECO:0000256" key="2">
    <source>
        <dbReference type="ARBA" id="ARBA00022692"/>
    </source>
</evidence>
<keyword evidence="8" id="KW-1185">Reference proteome</keyword>
<dbReference type="GO" id="GO:0008519">
    <property type="term" value="F:ammonium channel activity"/>
    <property type="evidence" value="ECO:0007669"/>
    <property type="project" value="InterPro"/>
</dbReference>
<comment type="caution">
    <text evidence="7">The sequence shown here is derived from an EMBL/GenBank/DDBJ whole genome shotgun (WGS) entry which is preliminary data.</text>
</comment>
<keyword evidence="2 5" id="KW-0812">Transmembrane</keyword>
<keyword evidence="3 5" id="KW-1133">Transmembrane helix</keyword>
<dbReference type="PANTHER" id="PTHR11730">
    <property type="entry name" value="AMMONIUM TRANSPORTER"/>
    <property type="match status" value="1"/>
</dbReference>
<sequence>MISIGLFVKADSLLGMTGGKAGLFRGGGFYLLGVQTLACVVTSVWSMSVTYFLLTFIDKFVVSIRMSEWEELVGADFAEHGIRRRGVGGVARRVRVRIQSQWLRLQ</sequence>
<dbReference type="InterPro" id="IPR024041">
    <property type="entry name" value="NH4_transpt_AmtB-like_dom"/>
</dbReference>
<evidence type="ECO:0000256" key="1">
    <source>
        <dbReference type="ARBA" id="ARBA00004141"/>
    </source>
</evidence>
<feature type="transmembrane region" description="Helical" evidence="5">
    <location>
        <begin position="29"/>
        <end position="57"/>
    </location>
</feature>
<dbReference type="EMBL" id="QCYY01002726">
    <property type="protein sequence ID" value="ROT68018.1"/>
    <property type="molecule type" value="Genomic_DNA"/>
</dbReference>
<keyword evidence="4 5" id="KW-0472">Membrane</keyword>
<gene>
    <name evidence="7" type="ORF">C7M84_013860</name>
</gene>
<dbReference type="Gene3D" id="1.10.3430.10">
    <property type="entry name" value="Ammonium transporter AmtB like domains"/>
    <property type="match status" value="1"/>
</dbReference>
<reference evidence="7 8" key="1">
    <citation type="submission" date="2018-04" db="EMBL/GenBank/DDBJ databases">
        <authorList>
            <person name="Zhang X."/>
            <person name="Yuan J."/>
            <person name="Li F."/>
            <person name="Xiang J."/>
        </authorList>
    </citation>
    <scope>NUCLEOTIDE SEQUENCE [LARGE SCALE GENOMIC DNA]</scope>
    <source>
        <tissue evidence="7">Muscle</tissue>
    </source>
</reference>
<evidence type="ECO:0000259" key="6">
    <source>
        <dbReference type="Pfam" id="PF00909"/>
    </source>
</evidence>
<evidence type="ECO:0000313" key="7">
    <source>
        <dbReference type="EMBL" id="ROT68018.1"/>
    </source>
</evidence>
<evidence type="ECO:0000256" key="5">
    <source>
        <dbReference type="SAM" id="Phobius"/>
    </source>
</evidence>
<evidence type="ECO:0000313" key="8">
    <source>
        <dbReference type="Proteomes" id="UP000283509"/>
    </source>
</evidence>
<dbReference type="AlphaFoldDB" id="A0A423SV15"/>
<dbReference type="Proteomes" id="UP000283509">
    <property type="component" value="Unassembled WGS sequence"/>
</dbReference>
<dbReference type="PANTHER" id="PTHR11730:SF58">
    <property type="entry name" value="AMMONIUM TRANSPORTER"/>
    <property type="match status" value="1"/>
</dbReference>
<reference evidence="7 8" key="2">
    <citation type="submission" date="2019-01" db="EMBL/GenBank/DDBJ databases">
        <title>The decoding of complex shrimp genome reveals the adaptation for benthos swimmer, frequently molting mechanism and breeding impact on genome.</title>
        <authorList>
            <person name="Sun Y."/>
            <person name="Gao Y."/>
            <person name="Yu Y."/>
        </authorList>
    </citation>
    <scope>NUCLEOTIDE SEQUENCE [LARGE SCALE GENOMIC DNA]</scope>
    <source>
        <tissue evidence="7">Muscle</tissue>
    </source>
</reference>
<evidence type="ECO:0000256" key="4">
    <source>
        <dbReference type="ARBA" id="ARBA00023136"/>
    </source>
</evidence>
<dbReference type="Pfam" id="PF00909">
    <property type="entry name" value="Ammonium_transp"/>
    <property type="match status" value="1"/>
</dbReference>
<evidence type="ECO:0000256" key="3">
    <source>
        <dbReference type="ARBA" id="ARBA00022989"/>
    </source>
</evidence>
<accession>A0A423SV15</accession>
<dbReference type="InterPro" id="IPR029020">
    <property type="entry name" value="Ammonium/urea_transptr"/>
</dbReference>
<organism evidence="7 8">
    <name type="scientific">Penaeus vannamei</name>
    <name type="common">Whiteleg shrimp</name>
    <name type="synonym">Litopenaeus vannamei</name>
    <dbReference type="NCBI Taxonomy" id="6689"/>
    <lineage>
        <taxon>Eukaryota</taxon>
        <taxon>Metazoa</taxon>
        <taxon>Ecdysozoa</taxon>
        <taxon>Arthropoda</taxon>
        <taxon>Crustacea</taxon>
        <taxon>Multicrustacea</taxon>
        <taxon>Malacostraca</taxon>
        <taxon>Eumalacostraca</taxon>
        <taxon>Eucarida</taxon>
        <taxon>Decapoda</taxon>
        <taxon>Dendrobranchiata</taxon>
        <taxon>Penaeoidea</taxon>
        <taxon>Penaeidae</taxon>
        <taxon>Penaeus</taxon>
    </lineage>
</organism>
<protein>
    <submittedName>
        <fullName evidence="7">Ammonium transporter 2</fullName>
    </submittedName>
</protein>
<comment type="subcellular location">
    <subcellularLocation>
        <location evidence="1">Membrane</location>
        <topology evidence="1">Multi-pass membrane protein</topology>
    </subcellularLocation>
</comment>
<name>A0A423SV15_PENVA</name>
<proteinExistence type="predicted"/>
<dbReference type="STRING" id="6689.A0A423SV15"/>
<dbReference type="SUPFAM" id="SSF111352">
    <property type="entry name" value="Ammonium transporter"/>
    <property type="match status" value="1"/>
</dbReference>